<proteinExistence type="predicted"/>
<organism evidence="1 2">
    <name type="scientific">Helianthus annuus</name>
    <name type="common">Common sunflower</name>
    <dbReference type="NCBI Taxonomy" id="4232"/>
    <lineage>
        <taxon>Eukaryota</taxon>
        <taxon>Viridiplantae</taxon>
        <taxon>Streptophyta</taxon>
        <taxon>Embryophyta</taxon>
        <taxon>Tracheophyta</taxon>
        <taxon>Spermatophyta</taxon>
        <taxon>Magnoliopsida</taxon>
        <taxon>eudicotyledons</taxon>
        <taxon>Gunneridae</taxon>
        <taxon>Pentapetalae</taxon>
        <taxon>asterids</taxon>
        <taxon>campanulids</taxon>
        <taxon>Asterales</taxon>
        <taxon>Asteraceae</taxon>
        <taxon>Asteroideae</taxon>
        <taxon>Heliantheae alliance</taxon>
        <taxon>Heliantheae</taxon>
        <taxon>Helianthus</taxon>
    </lineage>
</organism>
<reference evidence="1" key="2">
    <citation type="submission" date="2020-06" db="EMBL/GenBank/DDBJ databases">
        <title>Helianthus annuus Genome sequencing and assembly Release 2.</title>
        <authorList>
            <person name="Gouzy J."/>
            <person name="Langlade N."/>
            <person name="Munos S."/>
        </authorList>
    </citation>
    <scope>NUCLEOTIDE SEQUENCE</scope>
    <source>
        <tissue evidence="1">Leaves</tissue>
    </source>
</reference>
<evidence type="ECO:0000313" key="2">
    <source>
        <dbReference type="Proteomes" id="UP000215914"/>
    </source>
</evidence>
<gene>
    <name evidence="1" type="ORF">HanXRQr2_Chr05g0215961</name>
</gene>
<comment type="caution">
    <text evidence="1">The sequence shown here is derived from an EMBL/GenBank/DDBJ whole genome shotgun (WGS) entry which is preliminary data.</text>
</comment>
<evidence type="ECO:0000313" key="1">
    <source>
        <dbReference type="EMBL" id="KAF5805992.1"/>
    </source>
</evidence>
<dbReference type="AlphaFoldDB" id="A0A9K3J085"/>
<dbReference type="Proteomes" id="UP000215914">
    <property type="component" value="Unassembled WGS sequence"/>
</dbReference>
<keyword evidence="2" id="KW-1185">Reference proteome</keyword>
<protein>
    <submittedName>
        <fullName evidence="1">Uncharacterized protein</fullName>
    </submittedName>
</protein>
<dbReference type="EMBL" id="MNCJ02000320">
    <property type="protein sequence ID" value="KAF5805992.1"/>
    <property type="molecule type" value="Genomic_DNA"/>
</dbReference>
<sequence>MFWIYVLKIMECFIEVLCVVQCDWWLGSWYGTRPAMFPHVVFWGCDSLVSEPLVIVN</sequence>
<reference evidence="1" key="1">
    <citation type="journal article" date="2017" name="Nature">
        <title>The sunflower genome provides insights into oil metabolism, flowering and Asterid evolution.</title>
        <authorList>
            <person name="Badouin H."/>
            <person name="Gouzy J."/>
            <person name="Grassa C.J."/>
            <person name="Murat F."/>
            <person name="Staton S.E."/>
            <person name="Cottret L."/>
            <person name="Lelandais-Briere C."/>
            <person name="Owens G.L."/>
            <person name="Carrere S."/>
            <person name="Mayjonade B."/>
            <person name="Legrand L."/>
            <person name="Gill N."/>
            <person name="Kane N.C."/>
            <person name="Bowers J.E."/>
            <person name="Hubner S."/>
            <person name="Bellec A."/>
            <person name="Berard A."/>
            <person name="Berges H."/>
            <person name="Blanchet N."/>
            <person name="Boniface M.C."/>
            <person name="Brunel D."/>
            <person name="Catrice O."/>
            <person name="Chaidir N."/>
            <person name="Claudel C."/>
            <person name="Donnadieu C."/>
            <person name="Faraut T."/>
            <person name="Fievet G."/>
            <person name="Helmstetter N."/>
            <person name="King M."/>
            <person name="Knapp S.J."/>
            <person name="Lai Z."/>
            <person name="Le Paslier M.C."/>
            <person name="Lippi Y."/>
            <person name="Lorenzon L."/>
            <person name="Mandel J.R."/>
            <person name="Marage G."/>
            <person name="Marchand G."/>
            <person name="Marquand E."/>
            <person name="Bret-Mestries E."/>
            <person name="Morien E."/>
            <person name="Nambeesan S."/>
            <person name="Nguyen T."/>
            <person name="Pegot-Espagnet P."/>
            <person name="Pouilly N."/>
            <person name="Raftis F."/>
            <person name="Sallet E."/>
            <person name="Schiex T."/>
            <person name="Thomas J."/>
            <person name="Vandecasteele C."/>
            <person name="Vares D."/>
            <person name="Vear F."/>
            <person name="Vautrin S."/>
            <person name="Crespi M."/>
            <person name="Mangin B."/>
            <person name="Burke J.M."/>
            <person name="Salse J."/>
            <person name="Munos S."/>
            <person name="Vincourt P."/>
            <person name="Rieseberg L.H."/>
            <person name="Langlade N.B."/>
        </authorList>
    </citation>
    <scope>NUCLEOTIDE SEQUENCE</scope>
    <source>
        <tissue evidence="1">Leaves</tissue>
    </source>
</reference>
<accession>A0A9K3J085</accession>
<name>A0A9K3J085_HELAN</name>
<dbReference type="Gramene" id="mRNA:HanXRQr2_Chr05g0215961">
    <property type="protein sequence ID" value="CDS:HanXRQr2_Chr05g0215961.1"/>
    <property type="gene ID" value="HanXRQr2_Chr05g0215961"/>
</dbReference>